<feature type="transmembrane region" description="Helical" evidence="1">
    <location>
        <begin position="173"/>
        <end position="193"/>
    </location>
</feature>
<keyword evidence="1" id="KW-0812">Transmembrane</keyword>
<proteinExistence type="predicted"/>
<dbReference type="EMBL" id="JAERQG010000002">
    <property type="protein sequence ID" value="MBL0765481.1"/>
    <property type="molecule type" value="Genomic_DNA"/>
</dbReference>
<accession>A0A937AEZ3</accession>
<gene>
    <name evidence="3" type="ORF">JKP34_09480</name>
</gene>
<feature type="transmembrane region" description="Helical" evidence="1">
    <location>
        <begin position="45"/>
        <end position="62"/>
    </location>
</feature>
<feature type="transmembrane region" description="Helical" evidence="1">
    <location>
        <begin position="205"/>
        <end position="224"/>
    </location>
</feature>
<keyword evidence="1" id="KW-0472">Membrane</keyword>
<feature type="transmembrane region" description="Helical" evidence="1">
    <location>
        <begin position="275"/>
        <end position="296"/>
    </location>
</feature>
<dbReference type="RefSeq" id="WP_201920188.1">
    <property type="nucleotide sequence ID" value="NZ_JAERQG010000002.1"/>
</dbReference>
<feature type="transmembrane region" description="Helical" evidence="1">
    <location>
        <begin position="6"/>
        <end position="24"/>
    </location>
</feature>
<keyword evidence="4" id="KW-1185">Reference proteome</keyword>
<protein>
    <submittedName>
        <fullName evidence="3">Spore maturation protein</fullName>
    </submittedName>
</protein>
<feature type="domain" description="Nucleoside transporter/FeoB GTPase Gate" evidence="2">
    <location>
        <begin position="51"/>
        <end position="158"/>
    </location>
</feature>
<evidence type="ECO:0000259" key="2">
    <source>
        <dbReference type="Pfam" id="PF07670"/>
    </source>
</evidence>
<dbReference type="InterPro" id="IPR011415">
    <property type="entry name" value="SpmA_SpmB"/>
</dbReference>
<dbReference type="GO" id="GO:0005886">
    <property type="term" value="C:plasma membrane"/>
    <property type="evidence" value="ECO:0007669"/>
    <property type="project" value="TreeGrafter"/>
</dbReference>
<dbReference type="InterPro" id="IPR052549">
    <property type="entry name" value="SpmB"/>
</dbReference>
<dbReference type="PANTHER" id="PTHR35793">
    <property type="entry name" value="INNER MEMBRANE PROTEIN YJIG"/>
    <property type="match status" value="1"/>
</dbReference>
<reference evidence="3" key="1">
    <citation type="submission" date="2021-01" db="EMBL/GenBank/DDBJ databases">
        <title>Marivirga sp. nov., isolated from intertidal surface sediments.</title>
        <authorList>
            <person name="Zhang M."/>
        </authorList>
    </citation>
    <scope>NUCLEOTIDE SEQUENCE</scope>
    <source>
        <strain evidence="3">SM1354</strain>
    </source>
</reference>
<feature type="domain" description="Nucleoside transporter/FeoB GTPase Gate" evidence="2">
    <location>
        <begin position="277"/>
        <end position="380"/>
    </location>
</feature>
<dbReference type="AlphaFoldDB" id="A0A937AEZ3"/>
<sequence>MVLNYIWVAFFVIAFVFGLVKWIFMGDMEIFPAMTNATFEMAKTGFEISLGLTGVMTLWLGIMKVGEKGGMVGLLSRVTSPLFSRLFPEIPKNHPAMGAMLMNISANMLGLDNAATPLGIKAMHGLQELNPDKNRASNAQIMFLVLNTSGLTIIPISIMVYRAQMGAANPADIFIPILLTTFFSTLAGLLAVGIVQKINFFNKQILISLGLVSGFIAFVIWYFTTLSQSEIGTISSAIANFIIFGVIVSFIIMAFRRKVNVYETFIDGAKEGFNYAIMIIPYLVAMLVAIGVFRASGALDLVEDGMAWLFVQMGVNADFVPAIPTATMKPLSGSGARGLMLEAMENYGVDSFVGRVVSVMQGSTETTFYVLAVYFGAVGVKNTRYAVSCGLIADLTGIVAAILISYLFFY</sequence>
<dbReference type="PIRSF" id="PIRSF036542">
    <property type="entry name" value="SpmA_SpmB"/>
    <property type="match status" value="1"/>
</dbReference>
<dbReference type="InterPro" id="IPR011642">
    <property type="entry name" value="Gate_dom"/>
</dbReference>
<feature type="transmembrane region" description="Helical" evidence="1">
    <location>
        <begin position="385"/>
        <end position="409"/>
    </location>
</feature>
<dbReference type="Pfam" id="PF07670">
    <property type="entry name" value="Gate"/>
    <property type="match status" value="2"/>
</dbReference>
<organism evidence="3 4">
    <name type="scientific">Marivirga atlantica</name>
    <dbReference type="NCBI Taxonomy" id="1548457"/>
    <lineage>
        <taxon>Bacteria</taxon>
        <taxon>Pseudomonadati</taxon>
        <taxon>Bacteroidota</taxon>
        <taxon>Cytophagia</taxon>
        <taxon>Cytophagales</taxon>
        <taxon>Marivirgaceae</taxon>
        <taxon>Marivirga</taxon>
    </lineage>
</organism>
<evidence type="ECO:0000313" key="3">
    <source>
        <dbReference type="EMBL" id="MBL0765481.1"/>
    </source>
</evidence>
<keyword evidence="1" id="KW-1133">Transmembrane helix</keyword>
<name>A0A937AEZ3_9BACT</name>
<feature type="transmembrane region" description="Helical" evidence="1">
    <location>
        <begin position="236"/>
        <end position="255"/>
    </location>
</feature>
<feature type="transmembrane region" description="Helical" evidence="1">
    <location>
        <begin position="141"/>
        <end position="161"/>
    </location>
</feature>
<comment type="caution">
    <text evidence="3">The sequence shown here is derived from an EMBL/GenBank/DDBJ whole genome shotgun (WGS) entry which is preliminary data.</text>
</comment>
<dbReference type="Proteomes" id="UP000642920">
    <property type="component" value="Unassembled WGS sequence"/>
</dbReference>
<evidence type="ECO:0000256" key="1">
    <source>
        <dbReference type="SAM" id="Phobius"/>
    </source>
</evidence>
<evidence type="ECO:0000313" key="4">
    <source>
        <dbReference type="Proteomes" id="UP000642920"/>
    </source>
</evidence>
<dbReference type="PANTHER" id="PTHR35793:SF2">
    <property type="entry name" value="INNER MEMBRANE PROTEIN YJIG"/>
    <property type="match status" value="1"/>
</dbReference>